<dbReference type="InterPro" id="IPR015424">
    <property type="entry name" value="PyrdxlP-dep_Trfase"/>
</dbReference>
<dbReference type="SUPFAM" id="SSF53383">
    <property type="entry name" value="PLP-dependent transferases"/>
    <property type="match status" value="1"/>
</dbReference>
<dbReference type="GO" id="GO:0042802">
    <property type="term" value="F:identical protein binding"/>
    <property type="evidence" value="ECO:0007669"/>
    <property type="project" value="TreeGrafter"/>
</dbReference>
<comment type="cofactor">
    <cofactor evidence="1">
        <name>pyridoxal 5'-phosphate</name>
        <dbReference type="ChEBI" id="CHEBI:597326"/>
    </cofactor>
</comment>
<evidence type="ECO:0000313" key="6">
    <source>
        <dbReference type="Proteomes" id="UP000010798"/>
    </source>
</evidence>
<dbReference type="eggNOG" id="COG4992">
    <property type="taxonomic scope" value="Bacteria"/>
</dbReference>
<dbReference type="GO" id="GO:0008483">
    <property type="term" value="F:transaminase activity"/>
    <property type="evidence" value="ECO:0007669"/>
    <property type="project" value="UniProtKB-KW"/>
</dbReference>
<proteinExistence type="predicted"/>
<evidence type="ECO:0000256" key="1">
    <source>
        <dbReference type="ARBA" id="ARBA00001933"/>
    </source>
</evidence>
<dbReference type="InterPro" id="IPR005814">
    <property type="entry name" value="Aminotrans_3"/>
</dbReference>
<dbReference type="InterPro" id="IPR015422">
    <property type="entry name" value="PyrdxlP-dep_Trfase_small"/>
</dbReference>
<protein>
    <submittedName>
        <fullName evidence="5">Ornithine/acetylornithine aminotransferase</fullName>
    </submittedName>
</protein>
<organism evidence="5 6">
    <name type="scientific">Singulisphaera acidiphila (strain ATCC BAA-1392 / DSM 18658 / VKM B-2454 / MOB10)</name>
    <dbReference type="NCBI Taxonomy" id="886293"/>
    <lineage>
        <taxon>Bacteria</taxon>
        <taxon>Pseudomonadati</taxon>
        <taxon>Planctomycetota</taxon>
        <taxon>Planctomycetia</taxon>
        <taxon>Isosphaerales</taxon>
        <taxon>Isosphaeraceae</taxon>
        <taxon>Singulisphaera</taxon>
    </lineage>
</organism>
<keyword evidence="2 5" id="KW-0032">Aminotransferase</keyword>
<sequence>MQSLPSAIETLESMLREQEPNLLRLYLNPHIAQACFCLDRYVRTTWTDPSGRAAGGGEEFQSFLANGLEEALGGAIKLVRYNRGAVDGIRVGLVLDPADRLVGFADWDLPDGHRVEFLPGVRVIGRRAFGEAAERLRSGDFDGVVIDPLVLVAGDDGLLDTHAEAIGELVRRHQPAVVTCVDRESLARLRGGARGVLREVVPDLVVFDESFAGRAVPFGAFTARRSMFAAWNRMGKSTFHSTTFQPNTVSARHFMNVMAATDPEFFRRHADELLAIADNLTRRGEAFRHYYNPSLYRVIRTAGFETADVRAVGSSVVVNGRPVLDFVSGVACSLRGHNPSGYAEALTSPVGGLGSPQAELRDRLQVLTGLGNVLPAVSGGTAVENALKAALVARFPRRHVLALRAGFGGKTLFSLTGTANPSYKERIGPLFAEVHYVDPFAPDAREQIDTLLDKHDYAAVQIELIQSVGGVRRIPEPLVRHLDEGRKRRGYLLIVDEVQTGLYRTGPFSQSQVFGLTPDVMLLGKGTSDMMLPFSLTLYSDEVAESLADRGAGLVETIQGHYGYELGYRTVLNAFRAAEELGLAGRVAEAGSRFEQALRAGLAPLRGVSDVRVFGLLIAIELDARGGPRRWLRKRLGASYLLAMLRHERSPVLAGFCQYEPNTLKFTPPLNVSPEDIDRACETIIDVLGRPFPRVIVAGLASMLRPSPIRKADHEHRDRPAVELASR</sequence>
<dbReference type="PANTHER" id="PTHR11986:SF79">
    <property type="entry name" value="ACETYLORNITHINE AMINOTRANSFERASE, MITOCHONDRIAL"/>
    <property type="match status" value="1"/>
</dbReference>
<evidence type="ECO:0000256" key="2">
    <source>
        <dbReference type="ARBA" id="ARBA00022576"/>
    </source>
</evidence>
<dbReference type="AlphaFoldDB" id="L0DI36"/>
<dbReference type="Pfam" id="PF00202">
    <property type="entry name" value="Aminotran_3"/>
    <property type="match status" value="1"/>
</dbReference>
<dbReference type="STRING" id="886293.Sinac_4117"/>
<keyword evidence="3 5" id="KW-0808">Transferase</keyword>
<dbReference type="KEGG" id="saci:Sinac_4117"/>
<dbReference type="EMBL" id="CP003364">
    <property type="protein sequence ID" value="AGA28331.1"/>
    <property type="molecule type" value="Genomic_DNA"/>
</dbReference>
<dbReference type="Proteomes" id="UP000010798">
    <property type="component" value="Chromosome"/>
</dbReference>
<dbReference type="RefSeq" id="WP_015247460.1">
    <property type="nucleotide sequence ID" value="NC_019892.1"/>
</dbReference>
<evidence type="ECO:0000313" key="5">
    <source>
        <dbReference type="EMBL" id="AGA28331.1"/>
    </source>
</evidence>
<dbReference type="InterPro" id="IPR015421">
    <property type="entry name" value="PyrdxlP-dep_Trfase_major"/>
</dbReference>
<name>L0DI36_SINAD</name>
<accession>L0DI36</accession>
<gene>
    <name evidence="5" type="ordered locus">Sinac_4117</name>
</gene>
<dbReference type="GO" id="GO:0030170">
    <property type="term" value="F:pyridoxal phosphate binding"/>
    <property type="evidence" value="ECO:0007669"/>
    <property type="project" value="InterPro"/>
</dbReference>
<dbReference type="HOGENOM" id="CLU_406453_0_0_0"/>
<keyword evidence="4" id="KW-0663">Pyridoxal phosphate</keyword>
<dbReference type="PANTHER" id="PTHR11986">
    <property type="entry name" value="AMINOTRANSFERASE CLASS III"/>
    <property type="match status" value="1"/>
</dbReference>
<dbReference type="Gene3D" id="3.40.640.10">
    <property type="entry name" value="Type I PLP-dependent aspartate aminotransferase-like (Major domain)"/>
    <property type="match status" value="2"/>
</dbReference>
<keyword evidence="6" id="KW-1185">Reference proteome</keyword>
<evidence type="ECO:0000256" key="4">
    <source>
        <dbReference type="ARBA" id="ARBA00022898"/>
    </source>
</evidence>
<reference evidence="5 6" key="1">
    <citation type="submission" date="2012-02" db="EMBL/GenBank/DDBJ databases">
        <title>Complete sequence of chromosome of Singulisphaera acidiphila DSM 18658.</title>
        <authorList>
            <consortium name="US DOE Joint Genome Institute (JGI-PGF)"/>
            <person name="Lucas S."/>
            <person name="Copeland A."/>
            <person name="Lapidus A."/>
            <person name="Glavina del Rio T."/>
            <person name="Dalin E."/>
            <person name="Tice H."/>
            <person name="Bruce D."/>
            <person name="Goodwin L."/>
            <person name="Pitluck S."/>
            <person name="Peters L."/>
            <person name="Ovchinnikova G."/>
            <person name="Chertkov O."/>
            <person name="Kyrpides N."/>
            <person name="Mavromatis K."/>
            <person name="Ivanova N."/>
            <person name="Brettin T."/>
            <person name="Detter J.C."/>
            <person name="Han C."/>
            <person name="Larimer F."/>
            <person name="Land M."/>
            <person name="Hauser L."/>
            <person name="Markowitz V."/>
            <person name="Cheng J.-F."/>
            <person name="Hugenholtz P."/>
            <person name="Woyke T."/>
            <person name="Wu D."/>
            <person name="Tindall B."/>
            <person name="Pomrenke H."/>
            <person name="Brambilla E."/>
            <person name="Klenk H.-P."/>
            <person name="Eisen J.A."/>
        </authorList>
    </citation>
    <scope>NUCLEOTIDE SEQUENCE [LARGE SCALE GENOMIC DNA]</scope>
    <source>
        <strain evidence="6">ATCC BAA-1392 / DSM 18658 / VKM B-2454 / MOB10</strain>
    </source>
</reference>
<dbReference type="Gene3D" id="3.90.1150.10">
    <property type="entry name" value="Aspartate Aminotransferase, domain 1"/>
    <property type="match status" value="1"/>
</dbReference>
<dbReference type="InterPro" id="IPR050103">
    <property type="entry name" value="Class-III_PLP-dep_AT"/>
</dbReference>
<evidence type="ECO:0000256" key="3">
    <source>
        <dbReference type="ARBA" id="ARBA00022679"/>
    </source>
</evidence>